<reference evidence="7" key="1">
    <citation type="submission" date="2022-07" db="EMBL/GenBank/DDBJ databases">
        <title>Complete Genome Sequence of the Radioresistant Bacterium Deinococcus aetherius ST0316, Isolated from the Air Dust collected in Lower Stratosphere above Japan.</title>
        <authorList>
            <person name="Satoh K."/>
            <person name="Hagiwara K."/>
            <person name="Katsumata K."/>
            <person name="Kubo A."/>
            <person name="Yokobori S."/>
            <person name="Yamagishi A."/>
            <person name="Oono Y."/>
            <person name="Narumi I."/>
        </authorList>
    </citation>
    <scope>NUCLEOTIDE SEQUENCE</scope>
    <source>
        <strain evidence="7">ST0316</strain>
    </source>
</reference>
<comment type="subcellular location">
    <subcellularLocation>
        <location evidence="1">Membrane</location>
        <topology evidence="1">Multi-pass membrane protein</topology>
    </subcellularLocation>
</comment>
<proteinExistence type="predicted"/>
<evidence type="ECO:0000256" key="3">
    <source>
        <dbReference type="ARBA" id="ARBA00022989"/>
    </source>
</evidence>
<feature type="transmembrane region" description="Helical" evidence="5">
    <location>
        <begin position="71"/>
        <end position="94"/>
    </location>
</feature>
<organism evidence="7 8">
    <name type="scientific">Deinococcus aetherius</name>
    <dbReference type="NCBI Taxonomy" id="200252"/>
    <lineage>
        <taxon>Bacteria</taxon>
        <taxon>Thermotogati</taxon>
        <taxon>Deinococcota</taxon>
        <taxon>Deinococci</taxon>
        <taxon>Deinococcales</taxon>
        <taxon>Deinococcaceae</taxon>
        <taxon>Deinococcus</taxon>
    </lineage>
</organism>
<feature type="transmembrane region" description="Helical" evidence="5">
    <location>
        <begin position="47"/>
        <end position="65"/>
    </location>
</feature>
<evidence type="ECO:0000313" key="7">
    <source>
        <dbReference type="EMBL" id="BDP40135.1"/>
    </source>
</evidence>
<dbReference type="PANTHER" id="PTHR37422">
    <property type="entry name" value="TEICHURONIC ACID BIOSYNTHESIS PROTEIN TUAE"/>
    <property type="match status" value="1"/>
</dbReference>
<keyword evidence="2 5" id="KW-0812">Transmembrane</keyword>
<sequence>MARVMRPDDAAAPPRWLPVWLAALPVVYVISPLALLALPALRRLPRVVWWVLGVYTLSQQLPALFAPEPLLASVLALARTGLMFGLIAVGVLLADTGRLRAMVPGLLAVYLTAFAFTVLGHADLLVQRLGHPYMTPITLGLAGTLGVWLALFAPGRLGWRLPLGVLALGVLLLSGSRGSLAAALVGCAAGFVIRRGRRLAVGVLAGVALLGVAFLLGQRLELGAITRLGSADTTGRDIVWENTLSVIRSEPWSGVGSYRLGGRLAAPGDACELWAAADGQAPVCPAWVRGLGSPWLIAHNVTLQQLAETGPVGLLGLFALLGAVAGAALAQRDPLGMAVISGLLVATVNDNTLLVPSPFFAEVFWIAAGSQLLSLRRPSAGTGALTAALMLALSAPLLASALPTPPGPPPQIALLNAPTTVRSPHDYITFVRFDLPPGRYRASLHSCLESCARIASLPFTVDAGGAPVITLSGSLRPVRRQVLELRLHPGTSSLRPQPLGTRRWTVEVRP</sequence>
<gene>
    <name evidence="7" type="ORF">DAETH_01040</name>
</gene>
<name>A0ABM8A986_9DEIO</name>
<keyword evidence="3 5" id="KW-1133">Transmembrane helix</keyword>
<feature type="transmembrane region" description="Helical" evidence="5">
    <location>
        <begin position="199"/>
        <end position="217"/>
    </location>
</feature>
<feature type="transmembrane region" description="Helical" evidence="5">
    <location>
        <begin position="20"/>
        <end position="40"/>
    </location>
</feature>
<feature type="domain" description="O-antigen ligase-related" evidence="6">
    <location>
        <begin position="165"/>
        <end position="317"/>
    </location>
</feature>
<evidence type="ECO:0000259" key="6">
    <source>
        <dbReference type="Pfam" id="PF04932"/>
    </source>
</evidence>
<evidence type="ECO:0000256" key="5">
    <source>
        <dbReference type="SAM" id="Phobius"/>
    </source>
</evidence>
<dbReference type="Pfam" id="PF04932">
    <property type="entry name" value="Wzy_C"/>
    <property type="match status" value="1"/>
</dbReference>
<evidence type="ECO:0000256" key="4">
    <source>
        <dbReference type="ARBA" id="ARBA00023136"/>
    </source>
</evidence>
<dbReference type="InterPro" id="IPR007016">
    <property type="entry name" value="O-antigen_ligase-rel_domated"/>
</dbReference>
<dbReference type="InterPro" id="IPR051533">
    <property type="entry name" value="WaaL-like"/>
</dbReference>
<evidence type="ECO:0000313" key="8">
    <source>
        <dbReference type="Proteomes" id="UP001064971"/>
    </source>
</evidence>
<evidence type="ECO:0000256" key="1">
    <source>
        <dbReference type="ARBA" id="ARBA00004141"/>
    </source>
</evidence>
<evidence type="ECO:0000256" key="2">
    <source>
        <dbReference type="ARBA" id="ARBA00022692"/>
    </source>
</evidence>
<feature type="transmembrane region" description="Helical" evidence="5">
    <location>
        <begin position="133"/>
        <end position="153"/>
    </location>
</feature>
<feature type="transmembrane region" description="Helical" evidence="5">
    <location>
        <begin position="165"/>
        <end position="193"/>
    </location>
</feature>
<accession>A0ABM8A986</accession>
<keyword evidence="8" id="KW-1185">Reference proteome</keyword>
<dbReference type="Proteomes" id="UP001064971">
    <property type="component" value="Chromosome"/>
</dbReference>
<keyword evidence="4 5" id="KW-0472">Membrane</keyword>
<dbReference type="EMBL" id="AP026560">
    <property type="protein sequence ID" value="BDP40135.1"/>
    <property type="molecule type" value="Genomic_DNA"/>
</dbReference>
<feature type="transmembrane region" description="Helical" evidence="5">
    <location>
        <begin position="101"/>
        <end position="121"/>
    </location>
</feature>
<protein>
    <recommendedName>
        <fullName evidence="6">O-antigen ligase-related domain-containing protein</fullName>
    </recommendedName>
</protein>
<dbReference type="PANTHER" id="PTHR37422:SF13">
    <property type="entry name" value="LIPOPOLYSACCHARIDE BIOSYNTHESIS PROTEIN PA4999-RELATED"/>
    <property type="match status" value="1"/>
</dbReference>